<keyword evidence="4" id="KW-0677">Repeat</keyword>
<sequence>MAKKKSKSKSSSPKPKVSSTAAKPVEIDNQQNIENVQDSPSALQQQSATAEESENTATTATPSEGTTATTESSPVTTSNETDPIELSVLDNADHAIDSNSIKSTEAVLETLDSELNTIADTKTEPPTEQELNPTLAKYMRSCQEGNLTIVKELISSGQVLVNDTFSDEITGLHWACINNRLSLVKFLIANGANPNQLGGELKASPLHWACRNGLVYIVDYLMRNSDADPNLRDAQTYNALHLAVHSSNIMLVIYLLLSCCSPDSVKKVYIDEPDGSNRTALHWASYQNDIFTINALLRFGADVSKVDNSLFIPLHWAFMKGYKSVLKALVEAGSDIYFKNDQNKNSFDIAKDMNCSNTWEKVLIETGRDPKNNWAPLKPWVSAKLGKIITFLTPYFLLPLSFNVLSMGGDQGGFIIPKLILAIGILGGGIYLLNKLIISQYIFDDKKLAKSPILAGVFSATAFWSVLVWLYNILPTTFIHNFFANVIMAILIAIFTWSFFKAMFINPGFVPTPADNNVILSQVAQLIELGKFDTDHFCVNSFVRKPLRSRYSKHNKRLIARFDHSCPWVYNDIGVRNHKIFITFVYSLNMAIFVFLYLSLQYFDKVKDQYDSDDEGEGEGFVCSILGDDMCYGYKNHHFHFNVFMWDLFQCVWVSFLCIVQTFQILKGLTTWEFSSLNKQLQTNRFNHSTVPRDFEAGEGISLDQTQPSDGQHRHNHNEFQTCMNLLGIDQFILTLKMSLKSLFSNTRHGNNNTNYDPLTSLHIPTDHGIKQNWLDFWIIGEEKWRNVFYLPIDGENNLNGKVVDYYTLYSYH</sequence>
<feature type="transmembrane region" description="Helical" evidence="13">
    <location>
        <begin position="580"/>
        <end position="600"/>
    </location>
</feature>
<keyword evidence="7 13" id="KW-0472">Membrane</keyword>
<dbReference type="PROSITE" id="PS50216">
    <property type="entry name" value="DHHC"/>
    <property type="match status" value="1"/>
</dbReference>
<feature type="domain" description="Palmitoyltransferase DHHC" evidence="15">
    <location>
        <begin position="532"/>
        <end position="675"/>
    </location>
</feature>
<dbReference type="Gene3D" id="1.25.40.20">
    <property type="entry name" value="Ankyrin repeat-containing domain"/>
    <property type="match status" value="1"/>
</dbReference>
<evidence type="ECO:0000259" key="15">
    <source>
        <dbReference type="Pfam" id="PF01529"/>
    </source>
</evidence>
<feature type="transmembrane region" description="Helical" evidence="13">
    <location>
        <begin position="453"/>
        <end position="472"/>
    </location>
</feature>
<gene>
    <name evidence="16" type="ORF">MG3_01332</name>
</gene>
<keyword evidence="6 12" id="KW-0040">ANK repeat</keyword>
<keyword evidence="9" id="KW-0449">Lipoprotein</keyword>
<evidence type="ECO:0000256" key="1">
    <source>
        <dbReference type="ARBA" id="ARBA00004141"/>
    </source>
</evidence>
<evidence type="ECO:0000256" key="14">
    <source>
        <dbReference type="SAM" id="MobiDB-lite"/>
    </source>
</evidence>
<accession>A0AB34PXM9</accession>
<dbReference type="PROSITE" id="PS50297">
    <property type="entry name" value="ANK_REP_REGION"/>
    <property type="match status" value="2"/>
</dbReference>
<comment type="caution">
    <text evidence="16">The sequence shown here is derived from an EMBL/GenBank/DDBJ whole genome shotgun (WGS) entry which is preliminary data.</text>
</comment>
<evidence type="ECO:0000256" key="7">
    <source>
        <dbReference type="ARBA" id="ARBA00023136"/>
    </source>
</evidence>
<evidence type="ECO:0000256" key="2">
    <source>
        <dbReference type="ARBA" id="ARBA00010104"/>
    </source>
</evidence>
<evidence type="ECO:0000256" key="10">
    <source>
        <dbReference type="ARBA" id="ARBA00023315"/>
    </source>
</evidence>
<feature type="region of interest" description="Disordered" evidence="14">
    <location>
        <begin position="1"/>
        <end position="83"/>
    </location>
</feature>
<dbReference type="EC" id="2.3.1.225" evidence="13"/>
<evidence type="ECO:0000256" key="9">
    <source>
        <dbReference type="ARBA" id="ARBA00023288"/>
    </source>
</evidence>
<dbReference type="PANTHER" id="PTHR24161:SF85">
    <property type="entry name" value="PALMITOYLTRANSFERASE HIP14"/>
    <property type="match status" value="1"/>
</dbReference>
<feature type="compositionally biased region" description="Polar residues" evidence="14">
    <location>
        <begin position="28"/>
        <end position="46"/>
    </location>
</feature>
<evidence type="ECO:0000256" key="5">
    <source>
        <dbReference type="ARBA" id="ARBA00022989"/>
    </source>
</evidence>
<proteinExistence type="inferred from homology"/>
<evidence type="ECO:0000256" key="4">
    <source>
        <dbReference type="ARBA" id="ARBA00022737"/>
    </source>
</evidence>
<comment type="subcellular location">
    <subcellularLocation>
        <location evidence="1">Membrane</location>
        <topology evidence="1">Multi-pass membrane protein</topology>
    </subcellularLocation>
</comment>
<name>A0AB34PXM9_CANAX</name>
<evidence type="ECO:0000313" key="16">
    <source>
        <dbReference type="EMBL" id="KGR16603.1"/>
    </source>
</evidence>
<protein>
    <recommendedName>
        <fullName evidence="13">Palmitoyltransferase</fullName>
        <ecNumber evidence="13">2.3.1.225</ecNumber>
    </recommendedName>
</protein>
<dbReference type="AlphaFoldDB" id="A0AB34PXM9"/>
<keyword evidence="3 13" id="KW-0812">Transmembrane</keyword>
<feature type="transmembrane region" description="Helical" evidence="13">
    <location>
        <begin position="414"/>
        <end position="433"/>
    </location>
</feature>
<evidence type="ECO:0000256" key="13">
    <source>
        <dbReference type="RuleBase" id="RU079119"/>
    </source>
</evidence>
<keyword evidence="8" id="KW-0564">Palmitate</keyword>
<feature type="repeat" description="ANK" evidence="12">
    <location>
        <begin position="167"/>
        <end position="199"/>
    </location>
</feature>
<organism evidence="16 17">
    <name type="scientific">Candida albicans P78048</name>
    <dbReference type="NCBI Taxonomy" id="1094989"/>
    <lineage>
        <taxon>Eukaryota</taxon>
        <taxon>Fungi</taxon>
        <taxon>Dikarya</taxon>
        <taxon>Ascomycota</taxon>
        <taxon>Saccharomycotina</taxon>
        <taxon>Pichiomycetes</taxon>
        <taxon>Debaryomycetaceae</taxon>
        <taxon>Candida/Lodderomyces clade</taxon>
        <taxon>Candida</taxon>
    </lineage>
</organism>
<evidence type="ECO:0000256" key="3">
    <source>
        <dbReference type="ARBA" id="ARBA00022692"/>
    </source>
</evidence>
<dbReference type="SUPFAM" id="SSF48403">
    <property type="entry name" value="Ankyrin repeat"/>
    <property type="match status" value="1"/>
</dbReference>
<keyword evidence="13" id="KW-0808">Transferase</keyword>
<comment type="domain">
    <text evidence="13">The DHHC domain is required for palmitoyltransferase activity.</text>
</comment>
<dbReference type="EMBL" id="AJIX01000009">
    <property type="protein sequence ID" value="KGR16603.1"/>
    <property type="molecule type" value="Genomic_DNA"/>
</dbReference>
<dbReference type="Pfam" id="PF12796">
    <property type="entry name" value="Ank_2"/>
    <property type="match status" value="2"/>
</dbReference>
<dbReference type="Pfam" id="PF01529">
    <property type="entry name" value="DHHC"/>
    <property type="match status" value="1"/>
</dbReference>
<feature type="transmembrane region" description="Helical" evidence="13">
    <location>
        <begin position="388"/>
        <end position="408"/>
    </location>
</feature>
<feature type="compositionally biased region" description="Low complexity" evidence="14">
    <location>
        <begin position="47"/>
        <end position="78"/>
    </location>
</feature>
<feature type="repeat" description="ANK" evidence="12">
    <location>
        <begin position="309"/>
        <end position="341"/>
    </location>
</feature>
<evidence type="ECO:0000256" key="8">
    <source>
        <dbReference type="ARBA" id="ARBA00023139"/>
    </source>
</evidence>
<dbReference type="Proteomes" id="UP000030161">
    <property type="component" value="Unassembled WGS sequence"/>
</dbReference>
<dbReference type="GO" id="GO:0019706">
    <property type="term" value="F:protein-cysteine S-palmitoyltransferase activity"/>
    <property type="evidence" value="ECO:0007669"/>
    <property type="project" value="UniProtKB-EC"/>
</dbReference>
<evidence type="ECO:0000256" key="11">
    <source>
        <dbReference type="ARBA" id="ARBA00048048"/>
    </source>
</evidence>
<keyword evidence="5 13" id="KW-1133">Transmembrane helix</keyword>
<feature type="repeat" description="ANK" evidence="12">
    <location>
        <begin position="276"/>
        <end position="308"/>
    </location>
</feature>
<feature type="transmembrane region" description="Helical" evidence="13">
    <location>
        <begin position="643"/>
        <end position="666"/>
    </location>
</feature>
<dbReference type="InterPro" id="IPR001594">
    <property type="entry name" value="Palmitoyltrfase_DHHC"/>
</dbReference>
<reference evidence="16 17" key="1">
    <citation type="submission" date="2013-12" db="EMBL/GenBank/DDBJ databases">
        <title>The Genome Sequence of Candida albicans P78048.</title>
        <authorList>
            <consortium name="The Broad Institute Genome Sequencing Platform"/>
            <consortium name="The Broad Institute Genome Sequencing Center for Infectious Disease"/>
            <person name="Cuomo C."/>
            <person name="Bennett R."/>
            <person name="Hirakawa M."/>
            <person name="Noverr M."/>
            <person name="Mitchell A."/>
            <person name="Young S.K."/>
            <person name="Zeng Q."/>
            <person name="Gargeya S."/>
            <person name="Fitzgerald M."/>
            <person name="Abouelleil A."/>
            <person name="Alvarado L."/>
            <person name="Berlin A.M."/>
            <person name="Chapman S.B."/>
            <person name="Dewar J."/>
            <person name="Goldberg J."/>
            <person name="Griggs A."/>
            <person name="Gujja S."/>
            <person name="Hansen M."/>
            <person name="Howarth C."/>
            <person name="Imamovic A."/>
            <person name="Larimer J."/>
            <person name="McCowan C."/>
            <person name="Murphy C."/>
            <person name="Pearson M."/>
            <person name="Priest M."/>
            <person name="Roberts A."/>
            <person name="Saif S."/>
            <person name="Shea T."/>
            <person name="Sykes S."/>
            <person name="Wortman J."/>
            <person name="Nusbaum C."/>
            <person name="Birren B."/>
        </authorList>
    </citation>
    <scope>NUCLEOTIDE SEQUENCE [LARGE SCALE GENOMIC DNA]</scope>
    <source>
        <strain evidence="16 17">P78048</strain>
    </source>
</reference>
<comment type="catalytic activity">
    <reaction evidence="11 13">
        <text>L-cysteinyl-[protein] + hexadecanoyl-CoA = S-hexadecanoyl-L-cysteinyl-[protein] + CoA</text>
        <dbReference type="Rhea" id="RHEA:36683"/>
        <dbReference type="Rhea" id="RHEA-COMP:10131"/>
        <dbReference type="Rhea" id="RHEA-COMP:11032"/>
        <dbReference type="ChEBI" id="CHEBI:29950"/>
        <dbReference type="ChEBI" id="CHEBI:57287"/>
        <dbReference type="ChEBI" id="CHEBI:57379"/>
        <dbReference type="ChEBI" id="CHEBI:74151"/>
        <dbReference type="EC" id="2.3.1.225"/>
    </reaction>
</comment>
<dbReference type="PANTHER" id="PTHR24161">
    <property type="entry name" value="ANK_REP_REGION DOMAIN-CONTAINING PROTEIN-RELATED"/>
    <property type="match status" value="1"/>
</dbReference>
<dbReference type="SMART" id="SM00248">
    <property type="entry name" value="ANK"/>
    <property type="match status" value="6"/>
</dbReference>
<dbReference type="GO" id="GO:0016020">
    <property type="term" value="C:membrane"/>
    <property type="evidence" value="ECO:0007669"/>
    <property type="project" value="UniProtKB-SubCell"/>
</dbReference>
<keyword evidence="10 13" id="KW-0012">Acyltransferase</keyword>
<evidence type="ECO:0000313" key="17">
    <source>
        <dbReference type="Proteomes" id="UP000030161"/>
    </source>
</evidence>
<dbReference type="PROSITE" id="PS50088">
    <property type="entry name" value="ANK_REPEAT"/>
    <property type="match status" value="3"/>
</dbReference>
<comment type="similarity">
    <text evidence="2">Belongs to the DHHC palmitoyltransferase family. AKR/ZDHHC17 subfamily.</text>
</comment>
<feature type="compositionally biased region" description="Low complexity" evidence="14">
    <location>
        <begin position="9"/>
        <end position="24"/>
    </location>
</feature>
<dbReference type="InterPro" id="IPR002110">
    <property type="entry name" value="Ankyrin_rpt"/>
</dbReference>
<evidence type="ECO:0000256" key="6">
    <source>
        <dbReference type="ARBA" id="ARBA00023043"/>
    </source>
</evidence>
<evidence type="ECO:0000256" key="12">
    <source>
        <dbReference type="PROSITE-ProRule" id="PRU00023"/>
    </source>
</evidence>
<feature type="transmembrane region" description="Helical" evidence="13">
    <location>
        <begin position="478"/>
        <end position="500"/>
    </location>
</feature>
<dbReference type="InterPro" id="IPR036770">
    <property type="entry name" value="Ankyrin_rpt-contain_sf"/>
</dbReference>